<reference evidence="4 5" key="1">
    <citation type="submission" date="2018-03" db="EMBL/GenBank/DDBJ databases">
        <title>Draft genome of Deinococcus sp. OD32.</title>
        <authorList>
            <person name="Wang X.-P."/>
            <person name="Du Z.-J."/>
        </authorList>
    </citation>
    <scope>NUCLEOTIDE SEQUENCE [LARGE SCALE GENOMIC DNA]</scope>
    <source>
        <strain evidence="4 5">OD32</strain>
    </source>
</reference>
<name>A0A2T3W504_9DEIO</name>
<evidence type="ECO:0000259" key="3">
    <source>
        <dbReference type="Pfam" id="PF14326"/>
    </source>
</evidence>
<evidence type="ECO:0000313" key="5">
    <source>
        <dbReference type="Proteomes" id="UP000240317"/>
    </source>
</evidence>
<dbReference type="SUPFAM" id="SSF49452">
    <property type="entry name" value="Starch-binding domain-like"/>
    <property type="match status" value="1"/>
</dbReference>
<dbReference type="EMBL" id="PYSV01000018">
    <property type="protein sequence ID" value="PTA66874.1"/>
    <property type="molecule type" value="Genomic_DNA"/>
</dbReference>
<feature type="domain" description="DUF4384" evidence="3">
    <location>
        <begin position="60"/>
        <end position="139"/>
    </location>
</feature>
<dbReference type="PANTHER" id="PTHR36194:SF1">
    <property type="entry name" value="S-LAYER-LIKE PROTEIN"/>
    <property type="match status" value="1"/>
</dbReference>
<dbReference type="GO" id="GO:0030246">
    <property type="term" value="F:carbohydrate binding"/>
    <property type="evidence" value="ECO:0007669"/>
    <property type="project" value="InterPro"/>
</dbReference>
<feature type="domain" description="PEGA" evidence="2">
    <location>
        <begin position="201"/>
        <end position="268"/>
    </location>
</feature>
<dbReference type="InterPro" id="IPR013229">
    <property type="entry name" value="PEGA"/>
</dbReference>
<dbReference type="InterPro" id="IPR025493">
    <property type="entry name" value="DUF4384"/>
</dbReference>
<dbReference type="OrthoDB" id="63947at2"/>
<sequence>MKKNSTVTALLALGTAATLSVAGAQARISAQSIIVNPTQPDLSVSVRVDKDASGSQNPAYRVGENITVSASVNRDAYVYLFNVNPDGTVDQILPNRLSGENFVKANTTKSFPAPGDNFTYSVDGPVGQNKVLALASLTPLNLDQVSSFRTAQDQFATVSTQGGQAGLAQALSIVVNPLPQNSWVSDTAFYTVAAQNPVSTGSLFVGTNVNNATVILNGQRLGGANVTYSNLRTGTFPVRVQAPGYSDFTTTVAIRAGSTTNLNVEFAQPLSVAPAPVSTGNGVLDFIGNLLGAIAGNTLQDPARSAYDQKVRELQADGYALQQSRTTGTGYSGTLVRGSSTVTLTVDRGANRTVRVNVSETTTYRY</sequence>
<dbReference type="Proteomes" id="UP000240317">
    <property type="component" value="Unassembled WGS sequence"/>
</dbReference>
<evidence type="ECO:0000256" key="1">
    <source>
        <dbReference type="SAM" id="SignalP"/>
    </source>
</evidence>
<dbReference type="Pfam" id="PF08308">
    <property type="entry name" value="PEGA"/>
    <property type="match status" value="1"/>
</dbReference>
<feature type="signal peptide" evidence="1">
    <location>
        <begin position="1"/>
        <end position="26"/>
    </location>
</feature>
<dbReference type="PANTHER" id="PTHR36194">
    <property type="entry name" value="S-LAYER-LIKE PROTEIN"/>
    <property type="match status" value="1"/>
</dbReference>
<accession>A0A2T3W504</accession>
<keyword evidence="5" id="KW-1185">Reference proteome</keyword>
<protein>
    <submittedName>
        <fullName evidence="4">S-layer protein</fullName>
    </submittedName>
</protein>
<dbReference type="AlphaFoldDB" id="A0A2T3W504"/>
<comment type="caution">
    <text evidence="4">The sequence shown here is derived from an EMBL/GenBank/DDBJ whole genome shotgun (WGS) entry which is preliminary data.</text>
</comment>
<gene>
    <name evidence="4" type="ORF">C8263_15570</name>
</gene>
<organism evidence="4 5">
    <name type="scientific">Deinococcus arcticus</name>
    <dbReference type="NCBI Taxonomy" id="2136176"/>
    <lineage>
        <taxon>Bacteria</taxon>
        <taxon>Thermotogati</taxon>
        <taxon>Deinococcota</taxon>
        <taxon>Deinococci</taxon>
        <taxon>Deinococcales</taxon>
        <taxon>Deinococcaceae</taxon>
        <taxon>Deinococcus</taxon>
    </lineage>
</organism>
<dbReference type="Pfam" id="PF14326">
    <property type="entry name" value="DUF4384"/>
    <property type="match status" value="1"/>
</dbReference>
<dbReference type="InterPro" id="IPR013784">
    <property type="entry name" value="Carb-bd-like_fold"/>
</dbReference>
<dbReference type="RefSeq" id="WP_107139062.1">
    <property type="nucleotide sequence ID" value="NZ_PYSV01000018.1"/>
</dbReference>
<proteinExistence type="predicted"/>
<feature type="chain" id="PRO_5015778125" evidence="1">
    <location>
        <begin position="27"/>
        <end position="366"/>
    </location>
</feature>
<evidence type="ECO:0000259" key="2">
    <source>
        <dbReference type="Pfam" id="PF08308"/>
    </source>
</evidence>
<keyword evidence="1" id="KW-0732">Signal</keyword>
<evidence type="ECO:0000313" key="4">
    <source>
        <dbReference type="EMBL" id="PTA66874.1"/>
    </source>
</evidence>